<keyword evidence="3" id="KW-1185">Reference proteome</keyword>
<feature type="chain" id="PRO_5036929219" evidence="2">
    <location>
        <begin position="27"/>
        <end position="269"/>
    </location>
</feature>
<keyword evidence="2" id="KW-0732">Signal</keyword>
<organism evidence="3 4">
    <name type="scientific">Meloidogyne incognita</name>
    <name type="common">Southern root-knot nematode worm</name>
    <name type="synonym">Oxyuris incognita</name>
    <dbReference type="NCBI Taxonomy" id="6306"/>
    <lineage>
        <taxon>Eukaryota</taxon>
        <taxon>Metazoa</taxon>
        <taxon>Ecdysozoa</taxon>
        <taxon>Nematoda</taxon>
        <taxon>Chromadorea</taxon>
        <taxon>Rhabditida</taxon>
        <taxon>Tylenchina</taxon>
        <taxon>Tylenchomorpha</taxon>
        <taxon>Tylenchoidea</taxon>
        <taxon>Meloidogynidae</taxon>
        <taxon>Meloidogyninae</taxon>
        <taxon>Meloidogyne</taxon>
        <taxon>Meloidogyne incognita group</taxon>
    </lineage>
</organism>
<dbReference type="Gene3D" id="2.60.40.10">
    <property type="entry name" value="Immunoglobulins"/>
    <property type="match status" value="1"/>
</dbReference>
<feature type="compositionally biased region" description="Polar residues" evidence="1">
    <location>
        <begin position="114"/>
        <end position="124"/>
    </location>
</feature>
<feature type="region of interest" description="Disordered" evidence="1">
    <location>
        <begin position="111"/>
        <end position="149"/>
    </location>
</feature>
<name>A0A914NQZ5_MELIC</name>
<reference evidence="4" key="1">
    <citation type="submission" date="2022-11" db="UniProtKB">
        <authorList>
            <consortium name="WormBaseParasite"/>
        </authorList>
    </citation>
    <scope>IDENTIFICATION</scope>
</reference>
<dbReference type="WBParaSite" id="Minc3s09284g43078">
    <property type="protein sequence ID" value="Minc3s09284g43078"/>
    <property type="gene ID" value="Minc3s09284g43078"/>
</dbReference>
<feature type="signal peptide" evidence="2">
    <location>
        <begin position="1"/>
        <end position="26"/>
    </location>
</feature>
<accession>A0A914NQZ5</accession>
<dbReference type="InterPro" id="IPR013783">
    <property type="entry name" value="Ig-like_fold"/>
</dbReference>
<dbReference type="AlphaFoldDB" id="A0A914NQZ5"/>
<evidence type="ECO:0000256" key="2">
    <source>
        <dbReference type="SAM" id="SignalP"/>
    </source>
</evidence>
<dbReference type="InterPro" id="IPR036116">
    <property type="entry name" value="FN3_sf"/>
</dbReference>
<evidence type="ECO:0000313" key="4">
    <source>
        <dbReference type="WBParaSite" id="Minc3s09284g43078"/>
    </source>
</evidence>
<evidence type="ECO:0000313" key="3">
    <source>
        <dbReference type="Proteomes" id="UP000887563"/>
    </source>
</evidence>
<protein>
    <submittedName>
        <fullName evidence="4">Uncharacterized protein</fullName>
    </submittedName>
</protein>
<dbReference type="SUPFAM" id="SSF49265">
    <property type="entry name" value="Fibronectin type III"/>
    <property type="match status" value="1"/>
</dbReference>
<dbReference type="Proteomes" id="UP000887563">
    <property type="component" value="Unplaced"/>
</dbReference>
<evidence type="ECO:0000256" key="1">
    <source>
        <dbReference type="SAM" id="MobiDB-lite"/>
    </source>
</evidence>
<proteinExistence type="predicted"/>
<sequence length="269" mass="31092">MIWMLHVKIAIVLKFWLDSRFSGRYALQNTVFVQNCDVNYDPNHCTGSTTNNNNEASNNKHKGLQQKFEEKHQQQQQQQKILSQNLRYRRHNNFAFAGSLNTILYKYPRDPNFMSKSSADTEPSQQQQQQKPNRTRRHVNNNNNKATPTIKYYNSTELNVSSGNMIFEGINLNYTHGKMNVTGTTFILSGLPHYSEYHITVYACQNISAPDNYCSGRPAWTSARTLPIPENDMIDPNTILLSNSTTDKINEKRIYWEPPEFPNGFILAF</sequence>